<dbReference type="Proteomes" id="UP000600865">
    <property type="component" value="Unassembled WGS sequence"/>
</dbReference>
<accession>A0A918NHC1</accession>
<protein>
    <recommendedName>
        <fullName evidence="3">Nucleotidyltransferase</fullName>
    </recommendedName>
</protein>
<reference evidence="1 2" key="1">
    <citation type="journal article" date="2014" name="Int. J. Syst. Evol. Microbiol.">
        <title>Complete genome sequence of Corynebacterium casei LMG S-19264T (=DSM 44701T), isolated from a smear-ripened cheese.</title>
        <authorList>
            <consortium name="US DOE Joint Genome Institute (JGI-PGF)"/>
            <person name="Walter F."/>
            <person name="Albersmeier A."/>
            <person name="Kalinowski J."/>
            <person name="Ruckert C."/>
        </authorList>
    </citation>
    <scope>NUCLEOTIDE SEQUENCE [LARGE SCALE GENOMIC DNA]</scope>
    <source>
        <strain evidence="1 2">KCTC 23968</strain>
    </source>
</reference>
<evidence type="ECO:0000313" key="1">
    <source>
        <dbReference type="EMBL" id="GGX70518.1"/>
    </source>
</evidence>
<evidence type="ECO:0008006" key="3">
    <source>
        <dbReference type="Google" id="ProtNLM"/>
    </source>
</evidence>
<proteinExistence type="predicted"/>
<dbReference type="EMBL" id="BMYV01000002">
    <property type="protein sequence ID" value="GGX70518.1"/>
    <property type="molecule type" value="Genomic_DNA"/>
</dbReference>
<keyword evidence="2" id="KW-1185">Reference proteome</keyword>
<comment type="caution">
    <text evidence="1">The sequence shown here is derived from an EMBL/GenBank/DDBJ whole genome shotgun (WGS) entry which is preliminary data.</text>
</comment>
<evidence type="ECO:0000313" key="2">
    <source>
        <dbReference type="Proteomes" id="UP000600865"/>
    </source>
</evidence>
<sequence>MNKIKFDEGDTATVDRIEAVLRKHGPQTGTWLSEHFSNVHPIGLWRVCYGSNRILIQNCARYYLRYDVTRENMLRLSPSILRDFLTFSLIYLPEQGVASVEAGTRLANRFRRISLRKLSLAREALLRLPSDLQKEINENCVVFLSGDIAYYLAHDTPRQHDTLKVPIKGSDIDIVIINNLESDPEMVAAIEAELLKIKRLYLVSPDIREELDFIVKPVGKMLDQLSYQDIHQKIATKILYESYFLMGRVDIYQSLMRHLDVSGARAKIEADFEVALGERKQTIGKIMNLSFAESEQDTNVNSLFYASQERLEFT</sequence>
<organism evidence="1 2">
    <name type="scientific">Litorimonas cladophorae</name>
    <dbReference type="NCBI Taxonomy" id="1220491"/>
    <lineage>
        <taxon>Bacteria</taxon>
        <taxon>Pseudomonadati</taxon>
        <taxon>Pseudomonadota</taxon>
        <taxon>Alphaproteobacteria</taxon>
        <taxon>Maricaulales</taxon>
        <taxon>Robiginitomaculaceae</taxon>
    </lineage>
</organism>
<dbReference type="AlphaFoldDB" id="A0A918NHC1"/>
<gene>
    <name evidence="1" type="ORF">GCM10011309_20780</name>
</gene>
<dbReference type="RefSeq" id="WP_189585358.1">
    <property type="nucleotide sequence ID" value="NZ_BMYV01000002.1"/>
</dbReference>
<name>A0A918NHC1_9PROT</name>